<gene>
    <name evidence="1" type="ORF">S03H2_45077</name>
</gene>
<proteinExistence type="predicted"/>
<dbReference type="EMBL" id="BARU01028218">
    <property type="protein sequence ID" value="GAH68114.1"/>
    <property type="molecule type" value="Genomic_DNA"/>
</dbReference>
<feature type="non-terminal residue" evidence="1">
    <location>
        <position position="140"/>
    </location>
</feature>
<name>X1IPS2_9ZZZZ</name>
<sequence length="140" mass="15424">MSDFLVGLDKRYSGDDLLSLIKKPYGKRAPEGQFSDYSWGSLAVLQERLACNRNIISGDTATFAWVGDLVLDLPDRFAGVFVNRLTQLQQVGNDDRVCLETDSLFARLNGTFAIVLANAPGFCIVTDPLSFVPVYIGKNK</sequence>
<accession>X1IPS2</accession>
<organism evidence="1">
    <name type="scientific">marine sediment metagenome</name>
    <dbReference type="NCBI Taxonomy" id="412755"/>
    <lineage>
        <taxon>unclassified sequences</taxon>
        <taxon>metagenomes</taxon>
        <taxon>ecological metagenomes</taxon>
    </lineage>
</organism>
<dbReference type="AlphaFoldDB" id="X1IPS2"/>
<reference evidence="1" key="1">
    <citation type="journal article" date="2014" name="Front. Microbiol.">
        <title>High frequency of phylogenetically diverse reductive dehalogenase-homologous genes in deep subseafloor sedimentary metagenomes.</title>
        <authorList>
            <person name="Kawai M."/>
            <person name="Futagami T."/>
            <person name="Toyoda A."/>
            <person name="Takaki Y."/>
            <person name="Nishi S."/>
            <person name="Hori S."/>
            <person name="Arai W."/>
            <person name="Tsubouchi T."/>
            <person name="Morono Y."/>
            <person name="Uchiyama I."/>
            <person name="Ito T."/>
            <person name="Fujiyama A."/>
            <person name="Inagaki F."/>
            <person name="Takami H."/>
        </authorList>
    </citation>
    <scope>NUCLEOTIDE SEQUENCE</scope>
    <source>
        <strain evidence="1">Expedition CK06-06</strain>
    </source>
</reference>
<evidence type="ECO:0000313" key="1">
    <source>
        <dbReference type="EMBL" id="GAH68114.1"/>
    </source>
</evidence>
<protein>
    <submittedName>
        <fullName evidence="1">Uncharacterized protein</fullName>
    </submittedName>
</protein>
<comment type="caution">
    <text evidence="1">The sequence shown here is derived from an EMBL/GenBank/DDBJ whole genome shotgun (WGS) entry which is preliminary data.</text>
</comment>